<gene>
    <name evidence="2" type="ORF">ACFQNG_20890</name>
</gene>
<sequence>MQYTRREPWEGQHVDLELVEEMDEEGFETDEDDEFIEMEEKETKPNKRKRRKYYRRAPVAKKNLTLDWLKSQLNVRDVHRKTLKLLAQHRIMNIEQLLYWHEDFGQQKRAKALMQRHLNELVYYYLVNKKDHIHHKFLDGSKRRTIFAALGPLGSKAVGWQEHVERIRYHTDGSVSINNRYFHISRVCDLSIITNEVLKEMGASLEMWVVECRKSIVNHDNNLNPDAFAMIKDSVTRKKYTAFIEFDTGAEDFRRTEKFPELTKKFNRYKEVKEWDGWYKKRVSIESENKFPYVFFVTQEPRRMKKVPSLLKERVNESMVCMVEDYAARLKEFIERMRENA</sequence>
<dbReference type="Pfam" id="PF13814">
    <property type="entry name" value="Replic_Relax"/>
    <property type="match status" value="1"/>
</dbReference>
<proteinExistence type="predicted"/>
<dbReference type="RefSeq" id="WP_379867851.1">
    <property type="nucleotide sequence ID" value="NZ_JBHTBW010000087.1"/>
</dbReference>
<reference evidence="3" key="1">
    <citation type="journal article" date="2019" name="Int. J. Syst. Evol. Microbiol.">
        <title>The Global Catalogue of Microorganisms (GCM) 10K type strain sequencing project: providing services to taxonomists for standard genome sequencing and annotation.</title>
        <authorList>
            <consortium name="The Broad Institute Genomics Platform"/>
            <consortium name="The Broad Institute Genome Sequencing Center for Infectious Disease"/>
            <person name="Wu L."/>
            <person name="Ma J."/>
        </authorList>
    </citation>
    <scope>NUCLEOTIDE SEQUENCE [LARGE SCALE GENOMIC DNA]</scope>
    <source>
        <strain evidence="3">CGMCC 1.12942</strain>
    </source>
</reference>
<protein>
    <submittedName>
        <fullName evidence="2">Replication-relaxation family protein</fullName>
    </submittedName>
</protein>
<dbReference type="EMBL" id="JBHTBW010000087">
    <property type="protein sequence ID" value="MFC7443520.1"/>
    <property type="molecule type" value="Genomic_DNA"/>
</dbReference>
<feature type="region of interest" description="Disordered" evidence="1">
    <location>
        <begin position="25"/>
        <end position="51"/>
    </location>
</feature>
<accession>A0ABW2RRC2</accession>
<evidence type="ECO:0000256" key="1">
    <source>
        <dbReference type="SAM" id="MobiDB-lite"/>
    </source>
</evidence>
<evidence type="ECO:0000313" key="3">
    <source>
        <dbReference type="Proteomes" id="UP001596500"/>
    </source>
</evidence>
<name>A0ABW2RRC2_9BACL</name>
<organism evidence="2 3">
    <name type="scientific">Laceyella putida</name>
    <dbReference type="NCBI Taxonomy" id="110101"/>
    <lineage>
        <taxon>Bacteria</taxon>
        <taxon>Bacillati</taxon>
        <taxon>Bacillota</taxon>
        <taxon>Bacilli</taxon>
        <taxon>Bacillales</taxon>
        <taxon>Thermoactinomycetaceae</taxon>
        <taxon>Laceyella</taxon>
    </lineage>
</organism>
<keyword evidence="3" id="KW-1185">Reference proteome</keyword>
<comment type="caution">
    <text evidence="2">The sequence shown here is derived from an EMBL/GenBank/DDBJ whole genome shotgun (WGS) entry which is preliminary data.</text>
</comment>
<evidence type="ECO:0000313" key="2">
    <source>
        <dbReference type="EMBL" id="MFC7443520.1"/>
    </source>
</evidence>
<dbReference type="InterPro" id="IPR025855">
    <property type="entry name" value="Replic_Relax"/>
</dbReference>
<dbReference type="Proteomes" id="UP001596500">
    <property type="component" value="Unassembled WGS sequence"/>
</dbReference>
<feature type="compositionally biased region" description="Acidic residues" evidence="1">
    <location>
        <begin position="25"/>
        <end position="40"/>
    </location>
</feature>